<proteinExistence type="inferred from homology"/>
<feature type="domain" description="Ubiquitin-like protease family profile" evidence="5">
    <location>
        <begin position="107"/>
        <end position="206"/>
    </location>
</feature>
<evidence type="ECO:0000256" key="1">
    <source>
        <dbReference type="ARBA" id="ARBA00005234"/>
    </source>
</evidence>
<dbReference type="InterPro" id="IPR038765">
    <property type="entry name" value="Papain-like_cys_pep_sf"/>
</dbReference>
<dbReference type="EMBL" id="PKPP01003320">
    <property type="protein sequence ID" value="PWA70011.1"/>
    <property type="molecule type" value="Genomic_DNA"/>
</dbReference>
<dbReference type="Pfam" id="PF02902">
    <property type="entry name" value="Peptidase_C48"/>
    <property type="match status" value="1"/>
</dbReference>
<evidence type="ECO:0000256" key="3">
    <source>
        <dbReference type="ARBA" id="ARBA00022801"/>
    </source>
</evidence>
<dbReference type="GO" id="GO:0006508">
    <property type="term" value="P:proteolysis"/>
    <property type="evidence" value="ECO:0007669"/>
    <property type="project" value="UniProtKB-KW"/>
</dbReference>
<reference evidence="6 7" key="1">
    <citation type="journal article" date="2018" name="Mol. Plant">
        <title>The genome of Artemisia annua provides insight into the evolution of Asteraceae family and artemisinin biosynthesis.</title>
        <authorList>
            <person name="Shen Q."/>
            <person name="Zhang L."/>
            <person name="Liao Z."/>
            <person name="Wang S."/>
            <person name="Yan T."/>
            <person name="Shi P."/>
            <person name="Liu M."/>
            <person name="Fu X."/>
            <person name="Pan Q."/>
            <person name="Wang Y."/>
            <person name="Lv Z."/>
            <person name="Lu X."/>
            <person name="Zhang F."/>
            <person name="Jiang W."/>
            <person name="Ma Y."/>
            <person name="Chen M."/>
            <person name="Hao X."/>
            <person name="Li L."/>
            <person name="Tang Y."/>
            <person name="Lv G."/>
            <person name="Zhou Y."/>
            <person name="Sun X."/>
            <person name="Brodelius P.E."/>
            <person name="Rose J.K.C."/>
            <person name="Tang K."/>
        </authorList>
    </citation>
    <scope>NUCLEOTIDE SEQUENCE [LARGE SCALE GENOMIC DNA]</scope>
    <source>
        <strain evidence="7">cv. Huhao1</strain>
        <tissue evidence="6">Leaf</tissue>
    </source>
</reference>
<protein>
    <submittedName>
        <fullName evidence="6">F-box domain-containing protein</fullName>
    </submittedName>
</protein>
<name>A0A2U1N945_ARTAN</name>
<dbReference type="InterPro" id="IPR003653">
    <property type="entry name" value="Peptidase_C48_C"/>
</dbReference>
<keyword evidence="7" id="KW-1185">Reference proteome</keyword>
<evidence type="ECO:0000313" key="7">
    <source>
        <dbReference type="Proteomes" id="UP000245207"/>
    </source>
</evidence>
<dbReference type="STRING" id="35608.A0A2U1N945"/>
<gene>
    <name evidence="6" type="ORF">CTI12_AA293660</name>
</gene>
<accession>A0A2U1N945</accession>
<feature type="region of interest" description="Disordered" evidence="4">
    <location>
        <begin position="43"/>
        <end position="64"/>
    </location>
</feature>
<organism evidence="6 7">
    <name type="scientific">Artemisia annua</name>
    <name type="common">Sweet wormwood</name>
    <dbReference type="NCBI Taxonomy" id="35608"/>
    <lineage>
        <taxon>Eukaryota</taxon>
        <taxon>Viridiplantae</taxon>
        <taxon>Streptophyta</taxon>
        <taxon>Embryophyta</taxon>
        <taxon>Tracheophyta</taxon>
        <taxon>Spermatophyta</taxon>
        <taxon>Magnoliopsida</taxon>
        <taxon>eudicotyledons</taxon>
        <taxon>Gunneridae</taxon>
        <taxon>Pentapetalae</taxon>
        <taxon>asterids</taxon>
        <taxon>campanulids</taxon>
        <taxon>Asterales</taxon>
        <taxon>Asteraceae</taxon>
        <taxon>Asteroideae</taxon>
        <taxon>Anthemideae</taxon>
        <taxon>Artemisiinae</taxon>
        <taxon>Artemisia</taxon>
    </lineage>
</organism>
<comment type="caution">
    <text evidence="6">The sequence shown here is derived from an EMBL/GenBank/DDBJ whole genome shotgun (WGS) entry which is preliminary data.</text>
</comment>
<dbReference type="Gene3D" id="3.40.395.10">
    <property type="entry name" value="Adenoviral Proteinase, Chain A"/>
    <property type="match status" value="1"/>
</dbReference>
<evidence type="ECO:0000259" key="5">
    <source>
        <dbReference type="Pfam" id="PF02902"/>
    </source>
</evidence>
<dbReference type="GO" id="GO:0008234">
    <property type="term" value="F:cysteine-type peptidase activity"/>
    <property type="evidence" value="ECO:0007669"/>
    <property type="project" value="InterPro"/>
</dbReference>
<keyword evidence="3" id="KW-0378">Hydrolase</keyword>
<evidence type="ECO:0000313" key="6">
    <source>
        <dbReference type="EMBL" id="PWA70011.1"/>
    </source>
</evidence>
<evidence type="ECO:0000256" key="4">
    <source>
        <dbReference type="SAM" id="MobiDB-lite"/>
    </source>
</evidence>
<evidence type="ECO:0000256" key="2">
    <source>
        <dbReference type="ARBA" id="ARBA00022670"/>
    </source>
</evidence>
<dbReference type="SUPFAM" id="SSF54001">
    <property type="entry name" value="Cysteine proteinases"/>
    <property type="match status" value="1"/>
</dbReference>
<feature type="compositionally biased region" description="Polar residues" evidence="4">
    <location>
        <begin position="43"/>
        <end position="55"/>
    </location>
</feature>
<dbReference type="Proteomes" id="UP000245207">
    <property type="component" value="Unassembled WGS sequence"/>
</dbReference>
<keyword evidence="2" id="KW-0645">Protease</keyword>
<dbReference type="AlphaFoldDB" id="A0A2U1N945"/>
<sequence>MCRCFLYQDDLLHDDVAKLINDDADADADIYLLDEIKFDNENASGFGQKEPTTPLQRDVEKDQRTPSQQIIRNIGYANVVGSVFAKHIMDGEMYAHYSNGTDYPVHWRDVEKVYFPMNEPEKHWCLAVLHLRTGLVSFYDTLGFVHGKGTRWWRNMKRILLKQLTIYLDQQGILESKGISAKEYKITYQCPAVPEQAQLYGDCGVWLHRTAMMPVGNSSGLTYFMYGTNPSIRKSVGIFIPLYTHQIECSKICFDFGVRPDTLDPTIVKLSCPSLRLKRKSQAVVGRFIYWAGTEKLVSPKGFPYKDYTLVSFDMVTRQFHIIEIPSLLKVLMPTPFSVCELGNSVVISGIIMTSEVPLFVGWLLDVDGTSITRFSNLFCIPTPLVNKLLGFTSNQAPIVEANVGHILGHSIFVFDPQAEQFVSLGIEGNAGSFYIAPHKESLLLINHSDLALYSIPGVSEGVESWSNR</sequence>
<comment type="similarity">
    <text evidence="1">Belongs to the peptidase C48 family.</text>
</comment>